<proteinExistence type="predicted"/>
<dbReference type="SMART" id="SM00066">
    <property type="entry name" value="GAL4"/>
    <property type="match status" value="1"/>
</dbReference>
<gene>
    <name evidence="3" type="ORF">M437DRAFT_74901</name>
</gene>
<dbReference type="InterPro" id="IPR001138">
    <property type="entry name" value="Zn2Cys6_DnaBD"/>
</dbReference>
<dbReference type="PANTHER" id="PTHR47657">
    <property type="entry name" value="STEROL REGULATORY ELEMENT-BINDING PROTEIN ECM22"/>
    <property type="match status" value="1"/>
</dbReference>
<evidence type="ECO:0000313" key="3">
    <source>
        <dbReference type="EMBL" id="KEQ63669.1"/>
    </source>
</evidence>
<feature type="domain" description="Zn(2)-C6 fungal-type" evidence="2">
    <location>
        <begin position="19"/>
        <end position="53"/>
    </location>
</feature>
<sequence>MELVARQGMKRKHVKRTTGCHTCRERKVRCDEMRPRCQNCVKYGRTHNVQCTYDAVGAAAEPPRQHSLLESFLNGSPTMKLPITYLDQTLDITTREHFLIHHTITISHEMQHCQMTDVNLGSKLYVRAIQHANEMPLLRDCICGAAIQHLYELSKSVQMLCEKYLYREKVLVGLRQHLASGDKLNCGAILVACMMLSWDAYDSEEFFRSIQGLFLVLSNEDANNEQSDLTKLFLPLVGDQQISRWRQNQSELLSSAMQSLKKLAQLVREKPLLLRAARELQNHLVNMLPLQNRRLPEPAQLKALYPVRSWMPWIPTFLEHVREHKQFIAPSLANYEMVKMAQALVLPDIRHSIGLRERALAIQSASDQLGSGFISCNVHTSSVMQGPLLMARAFMMSSEAEPLVDR</sequence>
<dbReference type="GO" id="GO:0008270">
    <property type="term" value="F:zinc ion binding"/>
    <property type="evidence" value="ECO:0007669"/>
    <property type="project" value="InterPro"/>
</dbReference>
<evidence type="ECO:0000313" key="4">
    <source>
        <dbReference type="Proteomes" id="UP000030672"/>
    </source>
</evidence>
<dbReference type="PROSITE" id="PS50048">
    <property type="entry name" value="ZN2_CY6_FUNGAL_2"/>
    <property type="match status" value="1"/>
</dbReference>
<dbReference type="PANTHER" id="PTHR47657:SF12">
    <property type="entry name" value="ZN(II)2CYS6 TRANSCRIPTION FACTOR (EUROFUNG)"/>
    <property type="match status" value="1"/>
</dbReference>
<dbReference type="Pfam" id="PF00172">
    <property type="entry name" value="Zn_clus"/>
    <property type="match status" value="1"/>
</dbReference>
<dbReference type="SUPFAM" id="SSF57701">
    <property type="entry name" value="Zn2/Cys6 DNA-binding domain"/>
    <property type="match status" value="1"/>
</dbReference>
<keyword evidence="1" id="KW-0539">Nucleus</keyword>
<protein>
    <recommendedName>
        <fullName evidence="2">Zn(2)-C6 fungal-type domain-containing protein</fullName>
    </recommendedName>
</protein>
<dbReference type="Gene3D" id="4.10.240.10">
    <property type="entry name" value="Zn(2)-C6 fungal-type DNA-binding domain"/>
    <property type="match status" value="1"/>
</dbReference>
<dbReference type="STRING" id="1043003.A0A074VWP0"/>
<dbReference type="CDD" id="cd00067">
    <property type="entry name" value="GAL4"/>
    <property type="match status" value="1"/>
</dbReference>
<dbReference type="AlphaFoldDB" id="A0A074VWP0"/>
<dbReference type="RefSeq" id="XP_040880692.1">
    <property type="nucleotide sequence ID" value="XM_041026322.1"/>
</dbReference>
<dbReference type="HOGENOM" id="CLU_018979_1_0_1"/>
<dbReference type="GeneID" id="63919695"/>
<dbReference type="InterPro" id="IPR036864">
    <property type="entry name" value="Zn2-C6_fun-type_DNA-bd_sf"/>
</dbReference>
<dbReference type="Proteomes" id="UP000030672">
    <property type="component" value="Unassembled WGS sequence"/>
</dbReference>
<keyword evidence="4" id="KW-1185">Reference proteome</keyword>
<evidence type="ECO:0000256" key="1">
    <source>
        <dbReference type="ARBA" id="ARBA00023242"/>
    </source>
</evidence>
<name>A0A074VWP0_AURM1</name>
<reference evidence="3 4" key="1">
    <citation type="journal article" date="2014" name="BMC Genomics">
        <title>Genome sequencing of four Aureobasidium pullulans varieties: biotechnological potential, stress tolerance, and description of new species.</title>
        <authorList>
            <person name="Gostin Ar C."/>
            <person name="Ohm R.A."/>
            <person name="Kogej T."/>
            <person name="Sonjak S."/>
            <person name="Turk M."/>
            <person name="Zajc J."/>
            <person name="Zalar P."/>
            <person name="Grube M."/>
            <person name="Sun H."/>
            <person name="Han J."/>
            <person name="Sharma A."/>
            <person name="Chiniquy J."/>
            <person name="Ngan C.Y."/>
            <person name="Lipzen A."/>
            <person name="Barry K."/>
            <person name="Grigoriev I.V."/>
            <person name="Gunde-Cimerman N."/>
        </authorList>
    </citation>
    <scope>NUCLEOTIDE SEQUENCE [LARGE SCALE GENOMIC DNA]</scope>
    <source>
        <strain evidence="3 4">CBS 110374</strain>
    </source>
</reference>
<accession>A0A074VWP0</accession>
<dbReference type="InterPro" id="IPR052400">
    <property type="entry name" value="Zn2-C6_fungal_TF"/>
</dbReference>
<dbReference type="GO" id="GO:0000981">
    <property type="term" value="F:DNA-binding transcription factor activity, RNA polymerase II-specific"/>
    <property type="evidence" value="ECO:0007669"/>
    <property type="project" value="InterPro"/>
</dbReference>
<evidence type="ECO:0000259" key="2">
    <source>
        <dbReference type="PROSITE" id="PS50048"/>
    </source>
</evidence>
<dbReference type="EMBL" id="KL584831">
    <property type="protein sequence ID" value="KEQ63669.1"/>
    <property type="molecule type" value="Genomic_DNA"/>
</dbReference>
<organism evidence="3 4">
    <name type="scientific">Aureobasidium melanogenum (strain CBS 110374)</name>
    <name type="common">Aureobasidium pullulans var. melanogenum</name>
    <dbReference type="NCBI Taxonomy" id="1043003"/>
    <lineage>
        <taxon>Eukaryota</taxon>
        <taxon>Fungi</taxon>
        <taxon>Dikarya</taxon>
        <taxon>Ascomycota</taxon>
        <taxon>Pezizomycotina</taxon>
        <taxon>Dothideomycetes</taxon>
        <taxon>Dothideomycetidae</taxon>
        <taxon>Dothideales</taxon>
        <taxon>Saccotheciaceae</taxon>
        <taxon>Aureobasidium</taxon>
    </lineage>
</organism>